<dbReference type="RefSeq" id="WP_136430800.1">
    <property type="nucleotide sequence ID" value="NZ_JBHSNS010000009.1"/>
</dbReference>
<comment type="caution">
    <text evidence="1">The sequence shown here is derived from an EMBL/GenBank/DDBJ whole genome shotgun (WGS) entry which is preliminary data.</text>
</comment>
<reference evidence="2" key="1">
    <citation type="journal article" date="2019" name="Int. J. Syst. Evol. Microbiol.">
        <title>The Global Catalogue of Microorganisms (GCM) 10K type strain sequencing project: providing services to taxonomists for standard genome sequencing and annotation.</title>
        <authorList>
            <consortium name="The Broad Institute Genomics Platform"/>
            <consortium name="The Broad Institute Genome Sequencing Center for Infectious Disease"/>
            <person name="Wu L."/>
            <person name="Ma J."/>
        </authorList>
    </citation>
    <scope>NUCLEOTIDE SEQUENCE [LARGE SCALE GENOMIC DNA]</scope>
    <source>
        <strain evidence="2">YIM 94188</strain>
    </source>
</reference>
<evidence type="ECO:0000313" key="1">
    <source>
        <dbReference type="EMBL" id="MFC5730474.1"/>
    </source>
</evidence>
<protein>
    <submittedName>
        <fullName evidence="1">Uncharacterized protein</fullName>
    </submittedName>
</protein>
<dbReference type="EMBL" id="JBHSNS010000009">
    <property type="protein sequence ID" value="MFC5730474.1"/>
    <property type="molecule type" value="Genomic_DNA"/>
</dbReference>
<evidence type="ECO:0000313" key="2">
    <source>
        <dbReference type="Proteomes" id="UP001596072"/>
    </source>
</evidence>
<gene>
    <name evidence="1" type="ORF">ACFPQB_16250</name>
</gene>
<name>A0ABW0ZLL6_9ACTN</name>
<dbReference type="Proteomes" id="UP001596072">
    <property type="component" value="Unassembled WGS sequence"/>
</dbReference>
<keyword evidence="2" id="KW-1185">Reference proteome</keyword>
<proteinExistence type="predicted"/>
<sequence>MALLVGWLVWYAATPEDLPVSERSVNASGVVGTPLYIGMFTAPKDFGRTLRISGVKVHATANEKISVTPVLCRRGAIGVTTKPDEFCSVIINPEGERFVAGDSIVLKVESDVPALAVIDRVRVAYREDLHWDTQEAGHHQAIVAIAGRPG</sequence>
<accession>A0ABW0ZLL6</accession>
<organism evidence="1 2">
    <name type="scientific">Nocardioides vastitatis</name>
    <dbReference type="NCBI Taxonomy" id="2568655"/>
    <lineage>
        <taxon>Bacteria</taxon>
        <taxon>Bacillati</taxon>
        <taxon>Actinomycetota</taxon>
        <taxon>Actinomycetes</taxon>
        <taxon>Propionibacteriales</taxon>
        <taxon>Nocardioidaceae</taxon>
        <taxon>Nocardioides</taxon>
    </lineage>
</organism>